<dbReference type="Pfam" id="PF13302">
    <property type="entry name" value="Acetyltransf_3"/>
    <property type="match status" value="1"/>
</dbReference>
<evidence type="ECO:0000259" key="1">
    <source>
        <dbReference type="PROSITE" id="PS51186"/>
    </source>
</evidence>
<comment type="caution">
    <text evidence="2">The sequence shown here is derived from an EMBL/GenBank/DDBJ whole genome shotgun (WGS) entry which is preliminary data.</text>
</comment>
<feature type="domain" description="N-acetyltransferase" evidence="1">
    <location>
        <begin position="12"/>
        <end position="171"/>
    </location>
</feature>
<reference evidence="2 3" key="1">
    <citation type="submission" date="2020-02" db="EMBL/GenBank/DDBJ databases">
        <title>Pseudoroseicyclus tamarix, sp. nov., isolated from offshore sediment of a Tamarix chinensis forest.</title>
        <authorList>
            <person name="Gai Y."/>
        </authorList>
    </citation>
    <scope>NUCLEOTIDE SEQUENCE [LARGE SCALE GENOMIC DNA]</scope>
    <source>
        <strain evidence="2 3">CLL3-39</strain>
    </source>
</reference>
<dbReference type="InterPro" id="IPR051531">
    <property type="entry name" value="N-acetyltransferase"/>
</dbReference>
<sequence>MDAPVRIGTPRLTLRERREEDFPAFLAMVSNREVIEYCAVWPHPMDEAIARSRFRPFDPERGQRVAVVRDGRFIGQVTLAAGWLGLIIDRPHWGQGIAGEACRAFLTHVFRARPELGEIHAGHIHAGHFEANRASGHLLASLGFVETGRTIQDSLFHGEALPGVELTLTRAGWERMPWSR</sequence>
<accession>A0A6B2K064</accession>
<evidence type="ECO:0000313" key="3">
    <source>
        <dbReference type="Proteomes" id="UP000474757"/>
    </source>
</evidence>
<organism evidence="2 3">
    <name type="scientific">Pseudoroseicyclus tamaricis</name>
    <dbReference type="NCBI Taxonomy" id="2705421"/>
    <lineage>
        <taxon>Bacteria</taxon>
        <taxon>Pseudomonadati</taxon>
        <taxon>Pseudomonadota</taxon>
        <taxon>Alphaproteobacteria</taxon>
        <taxon>Rhodobacterales</taxon>
        <taxon>Paracoccaceae</taxon>
        <taxon>Pseudoroseicyclus</taxon>
    </lineage>
</organism>
<dbReference type="AlphaFoldDB" id="A0A6B2K064"/>
<dbReference type="RefSeq" id="WP_163892298.1">
    <property type="nucleotide sequence ID" value="NZ_JAAFYS010000002.1"/>
</dbReference>
<proteinExistence type="predicted"/>
<dbReference type="PANTHER" id="PTHR43792">
    <property type="entry name" value="GNAT FAMILY, PUTATIVE (AFU_ORTHOLOGUE AFUA_3G00765)-RELATED-RELATED"/>
    <property type="match status" value="1"/>
</dbReference>
<keyword evidence="3" id="KW-1185">Reference proteome</keyword>
<gene>
    <name evidence="2" type="ORF">GZA08_08780</name>
</gene>
<dbReference type="InterPro" id="IPR000182">
    <property type="entry name" value="GNAT_dom"/>
</dbReference>
<name>A0A6B2K064_9RHOB</name>
<dbReference type="SUPFAM" id="SSF55729">
    <property type="entry name" value="Acyl-CoA N-acyltransferases (Nat)"/>
    <property type="match status" value="1"/>
</dbReference>
<keyword evidence="2" id="KW-0808">Transferase</keyword>
<dbReference type="PROSITE" id="PS51186">
    <property type="entry name" value="GNAT"/>
    <property type="match status" value="1"/>
</dbReference>
<dbReference type="Gene3D" id="3.40.630.30">
    <property type="match status" value="1"/>
</dbReference>
<dbReference type="Proteomes" id="UP000474757">
    <property type="component" value="Unassembled WGS sequence"/>
</dbReference>
<dbReference type="EMBL" id="JAAGAB010000002">
    <property type="protein sequence ID" value="NDV01062.1"/>
    <property type="molecule type" value="Genomic_DNA"/>
</dbReference>
<dbReference type="InterPro" id="IPR016181">
    <property type="entry name" value="Acyl_CoA_acyltransferase"/>
</dbReference>
<dbReference type="GO" id="GO:0016747">
    <property type="term" value="F:acyltransferase activity, transferring groups other than amino-acyl groups"/>
    <property type="evidence" value="ECO:0007669"/>
    <property type="project" value="InterPro"/>
</dbReference>
<dbReference type="PANTHER" id="PTHR43792:SF16">
    <property type="entry name" value="N-ACETYLTRANSFERASE DOMAIN-CONTAINING PROTEIN"/>
    <property type="match status" value="1"/>
</dbReference>
<protein>
    <submittedName>
        <fullName evidence="2">GNAT family N-acetyltransferase</fullName>
    </submittedName>
</protein>
<evidence type="ECO:0000313" key="2">
    <source>
        <dbReference type="EMBL" id="NDV01062.1"/>
    </source>
</evidence>